<gene>
    <name evidence="1" type="ORF">SAMN04488055_5113</name>
</gene>
<evidence type="ECO:0000313" key="2">
    <source>
        <dbReference type="Proteomes" id="UP000185003"/>
    </source>
</evidence>
<dbReference type="SUPFAM" id="SSF50969">
    <property type="entry name" value="YVTN repeat-like/Quinoprotein amine dehydrogenase"/>
    <property type="match status" value="1"/>
</dbReference>
<protein>
    <recommendedName>
        <fullName evidence="3">YncE family protein</fullName>
    </recommendedName>
</protein>
<dbReference type="RefSeq" id="WP_074242380.1">
    <property type="nucleotide sequence ID" value="NZ_FSRA01000002.1"/>
</dbReference>
<keyword evidence="2" id="KW-1185">Reference proteome</keyword>
<organism evidence="1 2">
    <name type="scientific">Chitinophaga niabensis</name>
    <dbReference type="NCBI Taxonomy" id="536979"/>
    <lineage>
        <taxon>Bacteria</taxon>
        <taxon>Pseudomonadati</taxon>
        <taxon>Bacteroidota</taxon>
        <taxon>Chitinophagia</taxon>
        <taxon>Chitinophagales</taxon>
        <taxon>Chitinophagaceae</taxon>
        <taxon>Chitinophaga</taxon>
    </lineage>
</organism>
<dbReference type="InterPro" id="IPR015943">
    <property type="entry name" value="WD40/YVTN_repeat-like_dom_sf"/>
</dbReference>
<dbReference type="Proteomes" id="UP000185003">
    <property type="component" value="Unassembled WGS sequence"/>
</dbReference>
<dbReference type="EMBL" id="FSRA01000002">
    <property type="protein sequence ID" value="SIO51796.1"/>
    <property type="molecule type" value="Genomic_DNA"/>
</dbReference>
<sequence>MKKILLPALLAGLFVASCKKDDKPAPKPEQAEAAYLRLVVSDVDKAQITILEPLTKKTTVFPIKAAQPTLYATSTGQFATVISRAANTVEFLNSGIEKHAGHLHVHLIEMAVQKFTEAGPTHYYAHDGLNAIFNDGTGSISIFKDNELEGGSGRVLPVAAPHHGAMVIFDDHTLAVTQKDGSVSGTLPEKVKIIDRYGTTLHEGTIATKGIHGDAGNGKLAAFGCPDGILMVQQNGTQSLIPYPADFGTAWLGTVLGSKALPHFFGYTAALGLYKIDPAAKKITLVLKNDNSNIHQYMLDTDGKNLYVLLIDGTLKVFDAVTAQLKKEGKITAVIPAAATPAEKPYFAVSRKCVYITDQAAGAVKMFSLPDLKEISSIPVGNKPFKVLVVGDQEGLEVIND</sequence>
<dbReference type="Gene3D" id="2.130.10.10">
    <property type="entry name" value="YVTN repeat-like/Quinoprotein amine dehydrogenase"/>
    <property type="match status" value="1"/>
</dbReference>
<dbReference type="AlphaFoldDB" id="A0A1N6K663"/>
<proteinExistence type="predicted"/>
<name>A0A1N6K663_9BACT</name>
<accession>A0A1N6K663</accession>
<dbReference type="STRING" id="536979.SAMN04488055_5113"/>
<dbReference type="OrthoDB" id="867741at2"/>
<reference evidence="1 2" key="1">
    <citation type="submission" date="2016-11" db="EMBL/GenBank/DDBJ databases">
        <authorList>
            <person name="Jaros S."/>
            <person name="Januszkiewicz K."/>
            <person name="Wedrychowicz H."/>
        </authorList>
    </citation>
    <scope>NUCLEOTIDE SEQUENCE [LARGE SCALE GENOMIC DNA]</scope>
    <source>
        <strain evidence="1 2">DSM 24787</strain>
    </source>
</reference>
<evidence type="ECO:0008006" key="3">
    <source>
        <dbReference type="Google" id="ProtNLM"/>
    </source>
</evidence>
<dbReference type="InterPro" id="IPR011044">
    <property type="entry name" value="Quino_amine_DH_bsu"/>
</dbReference>
<dbReference type="PROSITE" id="PS51257">
    <property type="entry name" value="PROKAR_LIPOPROTEIN"/>
    <property type="match status" value="1"/>
</dbReference>
<evidence type="ECO:0000313" key="1">
    <source>
        <dbReference type="EMBL" id="SIO51796.1"/>
    </source>
</evidence>